<dbReference type="RefSeq" id="WP_061804071.1">
    <property type="nucleotide sequence ID" value="NZ_FOXX01000014.1"/>
</dbReference>
<dbReference type="InterPro" id="IPR013324">
    <property type="entry name" value="RNA_pol_sigma_r3/r4-like"/>
</dbReference>
<feature type="domain" description="RNA polymerase sigma-70 region 4" evidence="1">
    <location>
        <begin position="78"/>
        <end position="126"/>
    </location>
</feature>
<gene>
    <name evidence="2" type="ORF">SAMN02745910_04235</name>
</gene>
<keyword evidence="3" id="KW-1185">Reference proteome</keyword>
<comment type="caution">
    <text evidence="2">The sequence shown here is derived from an EMBL/GenBank/DDBJ whole genome shotgun (WGS) entry which is preliminary data.</text>
</comment>
<proteinExistence type="predicted"/>
<accession>A0A1I6BUN2</accession>
<evidence type="ECO:0000259" key="1">
    <source>
        <dbReference type="Pfam" id="PF04545"/>
    </source>
</evidence>
<dbReference type="Proteomes" id="UP000182762">
    <property type="component" value="Unassembled WGS sequence"/>
</dbReference>
<evidence type="ECO:0000313" key="2">
    <source>
        <dbReference type="EMBL" id="SFQ84630.1"/>
    </source>
</evidence>
<dbReference type="Gene3D" id="1.20.140.160">
    <property type="match status" value="1"/>
</dbReference>
<dbReference type="GeneID" id="93712791"/>
<dbReference type="EMBL" id="FOXX01000014">
    <property type="protein sequence ID" value="SFQ84630.1"/>
    <property type="molecule type" value="Genomic_DNA"/>
</dbReference>
<organism evidence="2 3">
    <name type="scientific">Priestia endophytica DSM 13796</name>
    <dbReference type="NCBI Taxonomy" id="1121089"/>
    <lineage>
        <taxon>Bacteria</taxon>
        <taxon>Bacillati</taxon>
        <taxon>Bacillota</taxon>
        <taxon>Bacilli</taxon>
        <taxon>Bacillales</taxon>
        <taxon>Bacillaceae</taxon>
        <taxon>Priestia</taxon>
    </lineage>
</organism>
<sequence length="140" mass="17208">MLNTSTERQFTKYIIMNLKGKRSRLQKYYRSRNYYEQNTLNKCKSREDNEDFVYSIAETKHTNMEEYVVLKTTIEQIMKELKPLEYQIIKKIYWEDKKIQEIAQEMDMARSSIFRIKNQAFNKIRNFLEDRETFNLNNVF</sequence>
<dbReference type="InterPro" id="IPR007630">
    <property type="entry name" value="RNA_pol_sigma70_r4"/>
</dbReference>
<evidence type="ECO:0000313" key="3">
    <source>
        <dbReference type="Proteomes" id="UP000182762"/>
    </source>
</evidence>
<name>A0A1I6BUN2_9BACI</name>
<reference evidence="2 3" key="1">
    <citation type="submission" date="2016-10" db="EMBL/GenBank/DDBJ databases">
        <authorList>
            <person name="Varghese N."/>
            <person name="Submissions S."/>
        </authorList>
    </citation>
    <scope>NUCLEOTIDE SEQUENCE [LARGE SCALE GENOMIC DNA]</scope>
    <source>
        <strain evidence="2 3">DSM 13796</strain>
    </source>
</reference>
<dbReference type="SUPFAM" id="SSF88659">
    <property type="entry name" value="Sigma3 and sigma4 domains of RNA polymerase sigma factors"/>
    <property type="match status" value="1"/>
</dbReference>
<dbReference type="Pfam" id="PF04545">
    <property type="entry name" value="Sigma70_r4"/>
    <property type="match status" value="1"/>
</dbReference>
<protein>
    <submittedName>
        <fullName evidence="2">RNA polymerase sigma factor, sigma-70 family</fullName>
    </submittedName>
</protein>